<evidence type="ECO:0000313" key="2">
    <source>
        <dbReference type="EMBL" id="ORY17793.1"/>
    </source>
</evidence>
<reference evidence="2 3" key="1">
    <citation type="submission" date="2016-07" db="EMBL/GenBank/DDBJ databases">
        <title>Pervasive Adenine N6-methylation of Active Genes in Fungi.</title>
        <authorList>
            <consortium name="DOE Joint Genome Institute"/>
            <person name="Mondo S.J."/>
            <person name="Dannebaum R.O."/>
            <person name="Kuo R.C."/>
            <person name="Labutti K."/>
            <person name="Haridas S."/>
            <person name="Kuo A."/>
            <person name="Salamov A."/>
            <person name="Ahrendt S.R."/>
            <person name="Lipzen A."/>
            <person name="Sullivan W."/>
            <person name="Andreopoulos W.B."/>
            <person name="Clum A."/>
            <person name="Lindquist E."/>
            <person name="Daum C."/>
            <person name="Ramamoorthy G.K."/>
            <person name="Gryganskyi A."/>
            <person name="Culley D."/>
            <person name="Magnuson J.K."/>
            <person name="James T.Y."/>
            <person name="O'Malley M.A."/>
            <person name="Stajich J.E."/>
            <person name="Spatafora J.W."/>
            <person name="Visel A."/>
            <person name="Grigoriev I.V."/>
        </authorList>
    </citation>
    <scope>NUCLEOTIDE SEQUENCE [LARGE SCALE GENOMIC DNA]</scope>
    <source>
        <strain evidence="2 3">CBS 115471</strain>
    </source>
</reference>
<organism evidence="2 3">
    <name type="scientific">Clohesyomyces aquaticus</name>
    <dbReference type="NCBI Taxonomy" id="1231657"/>
    <lineage>
        <taxon>Eukaryota</taxon>
        <taxon>Fungi</taxon>
        <taxon>Dikarya</taxon>
        <taxon>Ascomycota</taxon>
        <taxon>Pezizomycotina</taxon>
        <taxon>Dothideomycetes</taxon>
        <taxon>Pleosporomycetidae</taxon>
        <taxon>Pleosporales</taxon>
        <taxon>Lindgomycetaceae</taxon>
        <taxon>Clohesyomyces</taxon>
    </lineage>
</organism>
<accession>A0A1Y2A5M0</accession>
<feature type="region of interest" description="Disordered" evidence="1">
    <location>
        <begin position="41"/>
        <end position="60"/>
    </location>
</feature>
<dbReference type="EMBL" id="MCFA01000010">
    <property type="protein sequence ID" value="ORY17793.1"/>
    <property type="molecule type" value="Genomic_DNA"/>
</dbReference>
<name>A0A1Y2A5M0_9PLEO</name>
<comment type="caution">
    <text evidence="2">The sequence shown here is derived from an EMBL/GenBank/DDBJ whole genome shotgun (WGS) entry which is preliminary data.</text>
</comment>
<evidence type="ECO:0000313" key="3">
    <source>
        <dbReference type="Proteomes" id="UP000193144"/>
    </source>
</evidence>
<dbReference type="AlphaFoldDB" id="A0A1Y2A5M0"/>
<protein>
    <submittedName>
        <fullName evidence="2">Uncharacterized protein</fullName>
    </submittedName>
</protein>
<sequence>MPIKSSLNSILNSRFRASPYVAFDPLVHDGYYQRTEGSRTRIDLTGNAGDPGRISQQPDENISRPYLPTHAHTRGGTGVQVSATNAVYGDGDLRRPTQVDCINDHRYTDTSSRGQGLQHLGPESHSYALADARTEAMPSVDIYPTANMMIHLNNPHSSQAVLQPEFGGSYIMDREYQGPPGGHACDLIDDADPEHLEAFEMDSSSRNRSIQWNLLQNNPGLEYERITACINGRNQEHRIPVDGQRSRVGDTRLVPVPVHEGKDGDEDTDSLRTRCFDEGSDVEPPDASQRVDYYIAFPGMQMRISRSKARKRCDPKYRLKRWVRKLWHGQH</sequence>
<keyword evidence="3" id="KW-1185">Reference proteome</keyword>
<dbReference type="Proteomes" id="UP000193144">
    <property type="component" value="Unassembled WGS sequence"/>
</dbReference>
<evidence type="ECO:0000256" key="1">
    <source>
        <dbReference type="SAM" id="MobiDB-lite"/>
    </source>
</evidence>
<proteinExistence type="predicted"/>
<gene>
    <name evidence="2" type="ORF">BCR34DRAFT_583356</name>
</gene>